<dbReference type="RefSeq" id="WP_169923923.1">
    <property type="nucleotide sequence ID" value="NZ_AP014936.1"/>
</dbReference>
<dbReference type="KEGG" id="sva:SVA_0337"/>
<proteinExistence type="predicted"/>
<keyword evidence="2" id="KW-0732">Signal</keyword>
<dbReference type="SUPFAM" id="SSF51556">
    <property type="entry name" value="Metallo-dependent hydrolases"/>
    <property type="match status" value="1"/>
</dbReference>
<organism evidence="4 5">
    <name type="scientific">Sulfurifustis variabilis</name>
    <dbReference type="NCBI Taxonomy" id="1675686"/>
    <lineage>
        <taxon>Bacteria</taxon>
        <taxon>Pseudomonadati</taxon>
        <taxon>Pseudomonadota</taxon>
        <taxon>Gammaproteobacteria</taxon>
        <taxon>Acidiferrobacterales</taxon>
        <taxon>Acidiferrobacteraceae</taxon>
        <taxon>Sulfurifustis</taxon>
    </lineage>
</organism>
<feature type="signal peptide" evidence="2">
    <location>
        <begin position="1"/>
        <end position="19"/>
    </location>
</feature>
<protein>
    <submittedName>
        <fullName evidence="4">Amidohydrolase</fullName>
    </submittedName>
</protein>
<dbReference type="GO" id="GO:0016787">
    <property type="term" value="F:hydrolase activity"/>
    <property type="evidence" value="ECO:0007669"/>
    <property type="project" value="UniProtKB-KW"/>
</dbReference>
<keyword evidence="5" id="KW-1185">Reference proteome</keyword>
<sequence>MSPLLALLLAIVLAAPLYAAERAPTFDAHIHYNADSREAYAPQAVLARLDEAGVARALVSSTPNEGTLALHAAAPERIVPLLRPYRTDADRGRWYRDESLPAFLDDQLRRGQYRGIGEFHLYGDQARTPVIARLLDLARTRGLLLHAHTDAATLDALYARSPGARILGAHAGVGADAATVATRLDRHRTLWVELSLRDDDVAPDGRLARDWRALFVRHPDRFLLGTDTWAVHRWDAVRVTHERARRWLEELPPEVAEAIAHANAERLFGPARAAGGRSGGAAGDGGAPEGNRERKEFGT</sequence>
<evidence type="ECO:0000313" key="5">
    <source>
        <dbReference type="Proteomes" id="UP000218899"/>
    </source>
</evidence>
<dbReference type="InterPro" id="IPR032466">
    <property type="entry name" value="Metal_Hydrolase"/>
</dbReference>
<dbReference type="EMBL" id="AP014936">
    <property type="protein sequence ID" value="BAU46919.1"/>
    <property type="molecule type" value="Genomic_DNA"/>
</dbReference>
<dbReference type="Pfam" id="PF04909">
    <property type="entry name" value="Amidohydro_2"/>
    <property type="match status" value="1"/>
</dbReference>
<dbReference type="AlphaFoldDB" id="A0A1B4V0F5"/>
<name>A0A1B4V0F5_9GAMM</name>
<feature type="domain" description="Amidohydrolase-related" evidence="3">
    <location>
        <begin position="100"/>
        <end position="269"/>
    </location>
</feature>
<gene>
    <name evidence="4" type="ORF">SVA_0337</name>
</gene>
<accession>A0A1B4V0F5</accession>
<dbReference type="Gene3D" id="3.20.20.140">
    <property type="entry name" value="Metal-dependent hydrolases"/>
    <property type="match status" value="1"/>
</dbReference>
<dbReference type="Proteomes" id="UP000218899">
    <property type="component" value="Chromosome"/>
</dbReference>
<reference evidence="4 5" key="1">
    <citation type="submission" date="2015-08" db="EMBL/GenBank/DDBJ databases">
        <title>Complete genome sequence of Sulfurifustis variabilis.</title>
        <authorList>
            <person name="Miura A."/>
            <person name="Kojima H."/>
            <person name="Fukui M."/>
        </authorList>
    </citation>
    <scope>NUCLEOTIDE SEQUENCE [LARGE SCALE GENOMIC DNA]</scope>
    <source>
        <strain evidence="5">skN76</strain>
    </source>
</reference>
<feature type="region of interest" description="Disordered" evidence="1">
    <location>
        <begin position="270"/>
        <end position="299"/>
    </location>
</feature>
<keyword evidence="4" id="KW-0378">Hydrolase</keyword>
<dbReference type="InterPro" id="IPR006680">
    <property type="entry name" value="Amidohydro-rel"/>
</dbReference>
<feature type="compositionally biased region" description="Basic and acidic residues" evidence="1">
    <location>
        <begin position="290"/>
        <end position="299"/>
    </location>
</feature>
<evidence type="ECO:0000259" key="3">
    <source>
        <dbReference type="Pfam" id="PF04909"/>
    </source>
</evidence>
<evidence type="ECO:0000313" key="4">
    <source>
        <dbReference type="EMBL" id="BAU46919.1"/>
    </source>
</evidence>
<evidence type="ECO:0000256" key="2">
    <source>
        <dbReference type="SAM" id="SignalP"/>
    </source>
</evidence>
<feature type="compositionally biased region" description="Gly residues" evidence="1">
    <location>
        <begin position="276"/>
        <end position="288"/>
    </location>
</feature>
<feature type="chain" id="PRO_5008571086" evidence="2">
    <location>
        <begin position="20"/>
        <end position="299"/>
    </location>
</feature>
<evidence type="ECO:0000256" key="1">
    <source>
        <dbReference type="SAM" id="MobiDB-lite"/>
    </source>
</evidence>